<evidence type="ECO:0000256" key="1">
    <source>
        <dbReference type="SAM" id="MobiDB-lite"/>
    </source>
</evidence>
<dbReference type="GeneTree" id="ENSGT01060000250328"/>
<evidence type="ECO:0000313" key="3">
    <source>
        <dbReference type="Proteomes" id="UP000261540"/>
    </source>
</evidence>
<name>A0A3B3R2J5_9TELE</name>
<accession>A0A3B3R2J5</accession>
<dbReference type="SUPFAM" id="SSF55418">
    <property type="entry name" value="eIF4e-like"/>
    <property type="match status" value="1"/>
</dbReference>
<dbReference type="Ensembl" id="ENSPKIT00000023031.1">
    <property type="protein sequence ID" value="ENSPKIP00000011906.1"/>
    <property type="gene ID" value="ENSPKIG00000018316.1"/>
</dbReference>
<organism evidence="2 3">
    <name type="scientific">Paramormyrops kingsleyae</name>
    <dbReference type="NCBI Taxonomy" id="1676925"/>
    <lineage>
        <taxon>Eukaryota</taxon>
        <taxon>Metazoa</taxon>
        <taxon>Chordata</taxon>
        <taxon>Craniata</taxon>
        <taxon>Vertebrata</taxon>
        <taxon>Euteleostomi</taxon>
        <taxon>Actinopterygii</taxon>
        <taxon>Neopterygii</taxon>
        <taxon>Teleostei</taxon>
        <taxon>Osteoglossocephala</taxon>
        <taxon>Osteoglossomorpha</taxon>
        <taxon>Osteoglossiformes</taxon>
        <taxon>Mormyridae</taxon>
        <taxon>Paramormyrops</taxon>
    </lineage>
</organism>
<keyword evidence="3" id="KW-1185">Reference proteome</keyword>
<dbReference type="STRING" id="1676925.ENSPKIP00000011906"/>
<proteinExistence type="predicted"/>
<feature type="region of interest" description="Disordered" evidence="1">
    <location>
        <begin position="1"/>
        <end position="27"/>
    </location>
</feature>
<dbReference type="InterPro" id="IPR023398">
    <property type="entry name" value="TIF_eIF4e-like"/>
</dbReference>
<sequence length="130" mass="15376">NTARHAEATPKYGQPSGEENVEETNQEVLSPEPYIKHPLQNRWSLWFFKNDKSKTWQANQQASFFIARILELVYFPVSTTLNARFASRCFYCILYPEYISRDILLITKCYHIHSKSHGLHHFPWLDPMIM</sequence>
<dbReference type="AlphaFoldDB" id="A0A3B3R2J5"/>
<dbReference type="Gene3D" id="3.30.760.10">
    <property type="entry name" value="RNA Cap, Translation Initiation Factor Eif4e"/>
    <property type="match status" value="1"/>
</dbReference>
<dbReference type="Proteomes" id="UP000261540">
    <property type="component" value="Unplaced"/>
</dbReference>
<reference evidence="2" key="1">
    <citation type="submission" date="2025-08" db="UniProtKB">
        <authorList>
            <consortium name="Ensembl"/>
        </authorList>
    </citation>
    <scope>IDENTIFICATION</scope>
</reference>
<protein>
    <submittedName>
        <fullName evidence="2">Uncharacterized protein</fullName>
    </submittedName>
</protein>
<reference evidence="2" key="2">
    <citation type="submission" date="2025-09" db="UniProtKB">
        <authorList>
            <consortium name="Ensembl"/>
        </authorList>
    </citation>
    <scope>IDENTIFICATION</scope>
</reference>
<evidence type="ECO:0000313" key="2">
    <source>
        <dbReference type="Ensembl" id="ENSPKIP00000011906.1"/>
    </source>
</evidence>